<dbReference type="Pfam" id="PF00668">
    <property type="entry name" value="Condensation"/>
    <property type="match status" value="1"/>
</dbReference>
<dbReference type="InterPro" id="IPR016035">
    <property type="entry name" value="Acyl_Trfase/lysoPLipase"/>
</dbReference>
<dbReference type="InterPro" id="IPR050091">
    <property type="entry name" value="PKS_NRPS_Biosynth_Enz"/>
</dbReference>
<dbReference type="InterPro" id="IPR014030">
    <property type="entry name" value="Ketoacyl_synth_N"/>
</dbReference>
<dbReference type="SUPFAM" id="SSF52777">
    <property type="entry name" value="CoA-dependent acyltransferases"/>
    <property type="match status" value="2"/>
</dbReference>
<dbReference type="CDD" id="cd00833">
    <property type="entry name" value="PKS"/>
    <property type="match status" value="1"/>
</dbReference>
<dbReference type="Gene3D" id="3.30.70.3290">
    <property type="match status" value="1"/>
</dbReference>
<dbReference type="SMART" id="SM00825">
    <property type="entry name" value="PKS_KS"/>
    <property type="match status" value="1"/>
</dbReference>
<dbReference type="InterPro" id="IPR032821">
    <property type="entry name" value="PKS_assoc"/>
</dbReference>
<evidence type="ECO:0000256" key="5">
    <source>
        <dbReference type="ARBA" id="ARBA00022832"/>
    </source>
</evidence>
<evidence type="ECO:0000256" key="6">
    <source>
        <dbReference type="ARBA" id="ARBA00023098"/>
    </source>
</evidence>
<dbReference type="Pfam" id="PF00698">
    <property type="entry name" value="Acyl_transf_1"/>
    <property type="match status" value="1"/>
</dbReference>
<proteinExistence type="predicted"/>
<dbReference type="Pfam" id="PF16197">
    <property type="entry name" value="KAsynt_C_assoc"/>
    <property type="match status" value="1"/>
</dbReference>
<evidence type="ECO:0000256" key="2">
    <source>
        <dbReference type="ARBA" id="ARBA00022450"/>
    </source>
</evidence>
<dbReference type="EMBL" id="AAKL01000019">
    <property type="protein sequence ID" value="EAP73073.1"/>
    <property type="molecule type" value="Genomic_DNA"/>
</dbReference>
<dbReference type="InterPro" id="IPR016039">
    <property type="entry name" value="Thiolase-like"/>
</dbReference>
<dbReference type="InterPro" id="IPR006162">
    <property type="entry name" value="Ppantetheine_attach_site"/>
</dbReference>
<dbReference type="PROSITE" id="PS00012">
    <property type="entry name" value="PHOSPHOPANTETHEINE"/>
    <property type="match status" value="1"/>
</dbReference>
<dbReference type="Gene3D" id="3.40.47.10">
    <property type="match status" value="1"/>
</dbReference>
<comment type="caution">
    <text evidence="11">The sequence shown here is derived from an EMBL/GenBank/DDBJ whole genome shotgun (WGS) entry which is preliminary data.</text>
</comment>
<dbReference type="Gene3D" id="3.30.559.30">
    <property type="entry name" value="Nonribosomal peptide synthetase, condensation domain"/>
    <property type="match status" value="1"/>
</dbReference>
<dbReference type="PROSITE" id="PS50075">
    <property type="entry name" value="CARRIER"/>
    <property type="match status" value="1"/>
</dbReference>
<dbReference type="PANTHER" id="PTHR43775:SF51">
    <property type="entry name" value="INACTIVE PHENOLPHTHIOCEROL SYNTHESIS POLYKETIDE SYNTHASE TYPE I PKS1-RELATED"/>
    <property type="match status" value="1"/>
</dbReference>
<evidence type="ECO:0000256" key="1">
    <source>
        <dbReference type="ARBA" id="ARBA00001957"/>
    </source>
</evidence>
<gene>
    <name evidence="11" type="ORF">RRSL_02863</name>
</gene>
<name>A0AB33VEX3_RALSU</name>
<keyword evidence="5" id="KW-0276">Fatty acid metabolism</keyword>
<dbReference type="FunFam" id="3.40.47.10:FF:000042">
    <property type="entry name" value="Polyketide synthase Pks13"/>
    <property type="match status" value="1"/>
</dbReference>
<dbReference type="InterPro" id="IPR020841">
    <property type="entry name" value="PKS_Beta-ketoAc_synthase_dom"/>
</dbReference>
<comment type="cofactor">
    <cofactor evidence="1">
        <name>pantetheine 4'-phosphate</name>
        <dbReference type="ChEBI" id="CHEBI:47942"/>
    </cofactor>
</comment>
<dbReference type="Pfam" id="PF02801">
    <property type="entry name" value="Ketoacyl-synt_C"/>
    <property type="match status" value="1"/>
</dbReference>
<dbReference type="InterPro" id="IPR014043">
    <property type="entry name" value="Acyl_transferase_dom"/>
</dbReference>
<evidence type="ECO:0000313" key="11">
    <source>
        <dbReference type="EMBL" id="EAP73073.1"/>
    </source>
</evidence>
<accession>A0AB33VEX3</accession>
<evidence type="ECO:0000259" key="9">
    <source>
        <dbReference type="PROSITE" id="PS50075"/>
    </source>
</evidence>
<dbReference type="SMART" id="SM00823">
    <property type="entry name" value="PKS_PP"/>
    <property type="match status" value="1"/>
</dbReference>
<dbReference type="InterPro" id="IPR020806">
    <property type="entry name" value="PKS_PP-bd"/>
</dbReference>
<dbReference type="SUPFAM" id="SSF47336">
    <property type="entry name" value="ACP-like"/>
    <property type="match status" value="1"/>
</dbReference>
<dbReference type="SUPFAM" id="SSF52151">
    <property type="entry name" value="FabD/lysophospholipase-like"/>
    <property type="match status" value="1"/>
</dbReference>
<keyword evidence="6" id="KW-0443">Lipid metabolism</keyword>
<dbReference type="InterPro" id="IPR016036">
    <property type="entry name" value="Malonyl_transacylase_ACP-bd"/>
</dbReference>
<dbReference type="PANTHER" id="PTHR43775">
    <property type="entry name" value="FATTY ACID SYNTHASE"/>
    <property type="match status" value="1"/>
</dbReference>
<keyword evidence="3" id="KW-0597">Phosphoprotein</keyword>
<dbReference type="GO" id="GO:0031177">
    <property type="term" value="F:phosphopantetheine binding"/>
    <property type="evidence" value="ECO:0007669"/>
    <property type="project" value="InterPro"/>
</dbReference>
<reference evidence="11 12" key="1">
    <citation type="journal article" date="2006" name="Mol. Plant Microbe Interact.">
        <title>Identification of open reading frames unique to a select agent: Ralstonia solanacearum race 3 biovar 2.</title>
        <authorList>
            <person name="Gabriel D.W."/>
            <person name="Allen C."/>
            <person name="Schell M."/>
            <person name="Denny T.P."/>
            <person name="Greenberg J.T."/>
            <person name="Duan Y.P."/>
            <person name="Flores-Cruz Z."/>
            <person name="Huang Q."/>
            <person name="Clifford J.M."/>
            <person name="Presting G."/>
            <person name="Gonzalez E.T."/>
            <person name="Reddy J."/>
            <person name="Elphinstone J."/>
            <person name="Swanson J."/>
            <person name="Yao J."/>
            <person name="Mulholland V."/>
            <person name="Liu L."/>
            <person name="Farmerie W."/>
            <person name="Patnaikuni M."/>
            <person name="Balogh B."/>
            <person name="Norman D."/>
            <person name="Alvarez A."/>
            <person name="Castillo J.A."/>
            <person name="Jones J."/>
            <person name="Saddler G."/>
            <person name="Walunas T."/>
            <person name="Zhukov A."/>
            <person name="Mikhailova N."/>
        </authorList>
    </citation>
    <scope>NUCLEOTIDE SEQUENCE [LARGE SCALE GENOMIC DNA]</scope>
    <source>
        <strain evidence="11 12">UW551</strain>
    </source>
</reference>
<dbReference type="InterPro" id="IPR036736">
    <property type="entry name" value="ACP-like_sf"/>
</dbReference>
<feature type="region of interest" description="Disordered" evidence="8">
    <location>
        <begin position="929"/>
        <end position="951"/>
    </location>
</feature>
<evidence type="ECO:0000256" key="8">
    <source>
        <dbReference type="SAM" id="MobiDB-lite"/>
    </source>
</evidence>
<dbReference type="SMART" id="SM00827">
    <property type="entry name" value="PKS_AT"/>
    <property type="match status" value="1"/>
</dbReference>
<dbReference type="FunFam" id="1.10.1200.10:FF:000016">
    <property type="entry name" value="Non-ribosomal peptide synthase"/>
    <property type="match status" value="1"/>
</dbReference>
<evidence type="ECO:0000256" key="3">
    <source>
        <dbReference type="ARBA" id="ARBA00022553"/>
    </source>
</evidence>
<dbReference type="Gene3D" id="3.30.559.10">
    <property type="entry name" value="Chloramphenicol acetyltransferase-like domain"/>
    <property type="match status" value="1"/>
</dbReference>
<feature type="domain" description="Carrier" evidence="9">
    <location>
        <begin position="950"/>
        <end position="1025"/>
    </location>
</feature>
<keyword evidence="2" id="KW-0596">Phosphopantetheine</keyword>
<evidence type="ECO:0000256" key="7">
    <source>
        <dbReference type="ARBA" id="ARBA00023268"/>
    </source>
</evidence>
<dbReference type="InterPro" id="IPR018201">
    <property type="entry name" value="Ketoacyl_synth_AS"/>
</dbReference>
<keyword evidence="7" id="KW-0511">Multifunctional enzyme</keyword>
<dbReference type="InterPro" id="IPR001227">
    <property type="entry name" value="Ac_transferase_dom_sf"/>
</dbReference>
<dbReference type="SUPFAM" id="SSF55048">
    <property type="entry name" value="Probable ACP-binding domain of malonyl-CoA ACP transacylase"/>
    <property type="match status" value="1"/>
</dbReference>
<evidence type="ECO:0000256" key="4">
    <source>
        <dbReference type="ARBA" id="ARBA00022679"/>
    </source>
</evidence>
<dbReference type="SUPFAM" id="SSF53901">
    <property type="entry name" value="Thiolase-like"/>
    <property type="match status" value="1"/>
</dbReference>
<dbReference type="PROSITE" id="PS52004">
    <property type="entry name" value="KS3_2"/>
    <property type="match status" value="1"/>
</dbReference>
<protein>
    <submittedName>
        <fullName evidence="11">Polyketide synthase</fullName>
    </submittedName>
</protein>
<dbReference type="GO" id="GO:0004312">
    <property type="term" value="F:fatty acid synthase activity"/>
    <property type="evidence" value="ECO:0007669"/>
    <property type="project" value="TreeGrafter"/>
</dbReference>
<sequence length="1491" mass="161849">MPGAWPACEAADPPLCHPTPHSRIDNMHTTSQQDPAESLDIAVIGMAGRFPGANNVLEYWENLKHGVESIRFFSESESLESGVSPEMLNDPNFVAAGGPLEHEYDFDAEFFDFTPRDAEITDPQQRIMLECAWEALESAGYDPQTYGGRIGIYAGNSLSAYFLYSLLGSPKVMASAGLFQLMTAADKDFLATRAAYKLNLTGPAMTVQTACSTSLVAINMACQSLLSYQADVMLAGGSSITPRGRVYAEGFMFSPDGKCRAFDAQAQGTVCGNGVGLVVLKRLADALADGDHIHAVIKGTAVNNDGMRKVGISAPSVSGQAEAILDAQTMANVDADTITYIEAHGTGMQLGDPIEIAALTQSFRSGGAERTQFCAIGSTKPNIGHLDTAAGVAGLIKAVLSVEHAQLAPSLHFTRANPKLELENSPFFINAELRDWKTEGFPRRAGVSAFGFGGTNAHTILEQAPERGPTPAPSRSWQLLPVSGRDEQALRENMKRLGTYLESAPPAQLADVAYTLQAGRRGFAKRAYVLARSTAEAATALTSNDPARIVRAAPRDVTVSAKTVFMFSGQGSQHINMCRDLFEGEQPFRDALVSVAELMRPHLDVDLLTLLYPRTSAEDTEAATARLNQTRYTQPALFAVEYALARLWMAWGVEPAAMIGHSIGEYVAACLAGVLTLPDAARLVCMRGKLIQEQAPGAMLSVPMDEQALQPLLTPGLSLAAVNAPALCVVSGDTESIESLRTTLQARGIEGRRLHVSHAFHSHMLEDAARAFETICADVPLTAPTRRYVSNVTGQWITPEQATSPRYWADHLRQAVRFSDGLQTLLAERPEILLEVGPGQSLTALARQHRDGLQGAAVVATARHPLTQVCDVGHLVGAVGAVWGQGTAIDWQAFHGNAARRRLPLPTYAFQRQRYFLPPVYQSTDSLLLPASDPQQPAATARPTDLPYDAPSNDDERMIAGIWESMLGIRPVGVHDDFFKLGGHSLLATQLIAEIRRVSRTDLSMQHLFASPTVAGLAGHVATLRTESTGNPIDVIPQVPRDGQYLLSYHQETVLAFERAFAGTAVYNGFVGLRLRGELDRAALEFAIDEILRRHEVMRTNYAWHDGRYDITIQAPRHVPVGYHDLSHLPEAEQHARMIDIGNQLIRTTFDFGRDIYLRPIVIRLGTHEHMLLVASHYVAVDGWTIGLVIQELASHYAAHRAPGSPRLPDTPFQGVDYAAYQRARVDDAVIAGHLPYWHRQLAGIPAQYPVTADRPRTSQPTTTGATHHFKIDPVTGTALRAFDKANGSTVFLTFLTALYVLYYEDSGNGDIVVGAMTGERETGMESSFGAYVNCLPLRVTLDADHAFFDVMAKVRQAITGGFNHQVPFDKLVDRIGADMVHAPLFRSVFVLRNVPCIAAEGAGLEVSLADLPIDRAVSDCDLSLYLLEDGDGFRLYFEYSDALFDPQTIASLSARFVEILAFAVSQPSVPLKARTQSSSDAARSTPMLVA</sequence>
<dbReference type="Gene3D" id="1.10.1200.10">
    <property type="entry name" value="ACP-like"/>
    <property type="match status" value="1"/>
</dbReference>
<dbReference type="GO" id="GO:0044550">
    <property type="term" value="P:secondary metabolite biosynthetic process"/>
    <property type="evidence" value="ECO:0007669"/>
    <property type="project" value="UniProtKB-ARBA"/>
</dbReference>
<dbReference type="Pfam" id="PF00550">
    <property type="entry name" value="PP-binding"/>
    <property type="match status" value="1"/>
</dbReference>
<dbReference type="InterPro" id="IPR023213">
    <property type="entry name" value="CAT-like_dom_sf"/>
</dbReference>
<dbReference type="Gene3D" id="3.40.366.10">
    <property type="entry name" value="Malonyl-Coenzyme A Acyl Carrier Protein, domain 2"/>
    <property type="match status" value="1"/>
</dbReference>
<keyword evidence="4" id="KW-0808">Transferase</keyword>
<dbReference type="InterPro" id="IPR009081">
    <property type="entry name" value="PP-bd_ACP"/>
</dbReference>
<dbReference type="PROSITE" id="PS00606">
    <property type="entry name" value="KS3_1"/>
    <property type="match status" value="1"/>
</dbReference>
<feature type="domain" description="Ketosynthase family 3 (KS3)" evidence="10">
    <location>
        <begin position="38"/>
        <end position="463"/>
    </location>
</feature>
<dbReference type="InterPro" id="IPR014031">
    <property type="entry name" value="Ketoacyl_synth_C"/>
</dbReference>
<dbReference type="Proteomes" id="UP000005933">
    <property type="component" value="Unassembled WGS sequence"/>
</dbReference>
<dbReference type="CDD" id="cd19531">
    <property type="entry name" value="LCL_NRPS-like"/>
    <property type="match status" value="1"/>
</dbReference>
<dbReference type="Pfam" id="PF00109">
    <property type="entry name" value="ketoacyl-synt"/>
    <property type="match status" value="1"/>
</dbReference>
<organism evidence="11 12">
    <name type="scientific">Ralstonia solanacearum (strain UW551)</name>
    <dbReference type="NCBI Taxonomy" id="342110"/>
    <lineage>
        <taxon>Bacteria</taxon>
        <taxon>Pseudomonadati</taxon>
        <taxon>Pseudomonadota</taxon>
        <taxon>Betaproteobacteria</taxon>
        <taxon>Burkholderiales</taxon>
        <taxon>Burkholderiaceae</taxon>
        <taxon>Ralstonia</taxon>
        <taxon>Ralstonia solanacearum species complex</taxon>
    </lineage>
</organism>
<dbReference type="Gene3D" id="3.30.70.250">
    <property type="entry name" value="Malonyl-CoA ACP transacylase, ACP-binding"/>
    <property type="match status" value="1"/>
</dbReference>
<feature type="region of interest" description="Disordered" evidence="8">
    <location>
        <begin position="1"/>
        <end position="33"/>
    </location>
</feature>
<dbReference type="GO" id="GO:0004315">
    <property type="term" value="F:3-oxoacyl-[acyl-carrier-protein] synthase activity"/>
    <property type="evidence" value="ECO:0007669"/>
    <property type="project" value="InterPro"/>
</dbReference>
<dbReference type="GO" id="GO:0006633">
    <property type="term" value="P:fatty acid biosynthetic process"/>
    <property type="evidence" value="ECO:0007669"/>
    <property type="project" value="InterPro"/>
</dbReference>
<evidence type="ECO:0000313" key="12">
    <source>
        <dbReference type="Proteomes" id="UP000005933"/>
    </source>
</evidence>
<dbReference type="InterPro" id="IPR001242">
    <property type="entry name" value="Condensation_dom"/>
</dbReference>
<evidence type="ECO:0000259" key="10">
    <source>
        <dbReference type="PROSITE" id="PS52004"/>
    </source>
</evidence>